<dbReference type="NCBIfam" id="TIGR01196">
    <property type="entry name" value="edd"/>
    <property type="match status" value="1"/>
</dbReference>
<evidence type="ECO:0000256" key="8">
    <source>
        <dbReference type="ARBA" id="ARBA00023277"/>
    </source>
</evidence>
<accession>A0ABY3MZX8</accession>
<evidence type="ECO:0000313" key="13">
    <source>
        <dbReference type="EMBL" id="TYK66778.1"/>
    </source>
</evidence>
<keyword evidence="14" id="KW-1185">Reference proteome</keyword>
<evidence type="ECO:0000256" key="2">
    <source>
        <dbReference type="ARBA" id="ARBA00022485"/>
    </source>
</evidence>
<feature type="binding site" evidence="9">
    <location>
        <position position="221"/>
    </location>
    <ligand>
        <name>[4Fe-4S] cluster</name>
        <dbReference type="ChEBI" id="CHEBI:49883"/>
    </ligand>
</feature>
<evidence type="ECO:0000256" key="1">
    <source>
        <dbReference type="ARBA" id="ARBA00006486"/>
    </source>
</evidence>
<dbReference type="InterPro" id="IPR000581">
    <property type="entry name" value="ILV_EDD_N"/>
</dbReference>
<dbReference type="EMBL" id="PJAI02000002">
    <property type="protein sequence ID" value="TYK66778.1"/>
    <property type="molecule type" value="Genomic_DNA"/>
</dbReference>
<dbReference type="PANTHER" id="PTHR43661">
    <property type="entry name" value="D-XYLONATE DEHYDRATASE"/>
    <property type="match status" value="1"/>
</dbReference>
<dbReference type="InterPro" id="IPR037237">
    <property type="entry name" value="IlvD/EDD_N"/>
</dbReference>
<reference evidence="13 14" key="1">
    <citation type="submission" date="2019-08" db="EMBL/GenBank/DDBJ databases">
        <title>Microbe sample from Colwellia echini.</title>
        <authorList>
            <person name="Christiansen L."/>
            <person name="Pathiraja D."/>
            <person name="Schultz-Johansen M."/>
            <person name="Choi I.-G."/>
            <person name="Stougaard P."/>
        </authorList>
    </citation>
    <scope>NUCLEOTIDE SEQUENCE [LARGE SCALE GENOMIC DNA]</scope>
    <source>
        <strain evidence="13 14">A3</strain>
    </source>
</reference>
<keyword evidence="6 9" id="KW-0311">Gluconate utilization</keyword>
<evidence type="ECO:0000256" key="6">
    <source>
        <dbReference type="ARBA" id="ARBA00023064"/>
    </source>
</evidence>
<evidence type="ECO:0000259" key="12">
    <source>
        <dbReference type="Pfam" id="PF24877"/>
    </source>
</evidence>
<dbReference type="InterPro" id="IPR056740">
    <property type="entry name" value="ILV_EDD_C"/>
</dbReference>
<keyword evidence="7 9" id="KW-0456">Lyase</keyword>
<dbReference type="GO" id="GO:0004456">
    <property type="term" value="F:phosphogluconate dehydratase activity"/>
    <property type="evidence" value="ECO:0007669"/>
    <property type="project" value="UniProtKB-EC"/>
</dbReference>
<dbReference type="Proteomes" id="UP000815846">
    <property type="component" value="Unassembled WGS sequence"/>
</dbReference>
<feature type="binding site" evidence="9">
    <location>
        <position position="154"/>
    </location>
    <ligand>
        <name>[4Fe-4S] cluster</name>
        <dbReference type="ChEBI" id="CHEBI:49883"/>
    </ligand>
</feature>
<comment type="cofactor">
    <cofactor evidence="9">
        <name>[4Fe-4S] cluster</name>
        <dbReference type="ChEBI" id="CHEBI:49883"/>
    </cofactor>
    <text evidence="9">Binds 1 [4Fe-4S] cluster.</text>
</comment>
<keyword evidence="2 9" id="KW-0004">4Fe-4S</keyword>
<dbReference type="InterPro" id="IPR004786">
    <property type="entry name" value="6-phosphgluc_deHydtase"/>
</dbReference>
<organism evidence="13 14">
    <name type="scientific">Colwellia echini</name>
    <dbReference type="NCBI Taxonomy" id="1982103"/>
    <lineage>
        <taxon>Bacteria</taxon>
        <taxon>Pseudomonadati</taxon>
        <taxon>Pseudomonadota</taxon>
        <taxon>Gammaproteobacteria</taxon>
        <taxon>Alteromonadales</taxon>
        <taxon>Colwelliaceae</taxon>
        <taxon>Colwellia</taxon>
    </lineage>
</organism>
<keyword evidence="5 9" id="KW-0411">Iron-sulfur</keyword>
<comment type="catalytic activity">
    <reaction evidence="9">
        <text>6-phospho-D-gluconate = 2-dehydro-3-deoxy-6-phospho-D-gluconate + H2O</text>
        <dbReference type="Rhea" id="RHEA:17277"/>
        <dbReference type="ChEBI" id="CHEBI:15377"/>
        <dbReference type="ChEBI" id="CHEBI:57569"/>
        <dbReference type="ChEBI" id="CHEBI:58759"/>
        <dbReference type="EC" id="4.2.1.12"/>
    </reaction>
</comment>
<dbReference type="Gene3D" id="3.50.30.80">
    <property type="entry name" value="IlvD/EDD C-terminal domain-like"/>
    <property type="match status" value="1"/>
</dbReference>
<gene>
    <name evidence="9" type="primary">edd</name>
    <name evidence="13" type="ORF">CWS31_003055</name>
</gene>
<dbReference type="SUPFAM" id="SSF52016">
    <property type="entry name" value="LeuD/IlvD-like"/>
    <property type="match status" value="1"/>
</dbReference>
<proteinExistence type="inferred from homology"/>
<evidence type="ECO:0000256" key="3">
    <source>
        <dbReference type="ARBA" id="ARBA00022723"/>
    </source>
</evidence>
<name>A0ABY3MZX8_9GAMM</name>
<evidence type="ECO:0000256" key="10">
    <source>
        <dbReference type="NCBIfam" id="TIGR01196"/>
    </source>
</evidence>
<dbReference type="Pfam" id="PF00920">
    <property type="entry name" value="ILVD_EDD_N"/>
    <property type="match status" value="1"/>
</dbReference>
<comment type="function">
    <text evidence="9">Catalyzes the dehydration of 6-phospho-D-gluconate to 2-dehydro-3-deoxy-6-phospho-D-gluconate.</text>
</comment>
<feature type="domain" description="Dihydroxy-acid/6-phosphogluconate dehydratase C-terminal" evidence="12">
    <location>
        <begin position="405"/>
        <end position="598"/>
    </location>
</feature>
<evidence type="ECO:0000256" key="7">
    <source>
        <dbReference type="ARBA" id="ARBA00023239"/>
    </source>
</evidence>
<comment type="similarity">
    <text evidence="1 9">Belongs to the IlvD/Edd family.</text>
</comment>
<dbReference type="InterPro" id="IPR020558">
    <property type="entry name" value="DiOHA_6PGluconate_deHydtase_CS"/>
</dbReference>
<comment type="caution">
    <text evidence="13">The sequence shown here is derived from an EMBL/GenBank/DDBJ whole genome shotgun (WGS) entry which is preliminary data.</text>
</comment>
<dbReference type="PROSITE" id="PS00886">
    <property type="entry name" value="ILVD_EDD_1"/>
    <property type="match status" value="1"/>
</dbReference>
<evidence type="ECO:0000259" key="11">
    <source>
        <dbReference type="Pfam" id="PF00920"/>
    </source>
</evidence>
<sequence length="603" mass="64437">MKQQIVDITEKIIKRSAKTRAAYLAKIDAAQSNTVHRASLSCGNLAHGFAACGKDDKSSLRGIQHSDIAIVTSYNDMLSAHQPYQTYPDIIKAAVKDAGGVAQVAAGVPAMCDGVTQGQPGMDLSLMSRDVIAMSTAVGLSHNMFDGALMLGICDKIVPGLLIASMTFGHLPTVFIPAGPMPSGLPNKEKARVRQEYAKGEADEAALLDAESASYHSAGTCTFFGTANSNQLVVEVMGLHLPGASFIAPNTQLREELTKAAARQATRLTPQAGNYMPIGRMVDERSIVNAIVALLATGGSTNLTMHIIAFAKAAGIIINFQDFNDLSEEVPLLTRIYPNGHADINQFQEAGGMALLFRELIDGGLVFEDVETVCGRGLSRYTKKPVLENGELKWVDCVEKSLDDEVIATVAKPFSSHGGLRVMKGNLGVSVIKTSSLQDDHLVIKAPAIVFEDQHELQTAFDAGELEKDFVAVVRFQGPKARGMPELHKLTPPLGVLQDKGFKVALVTDGRMSGASGKVPAAIHLCPEALDGGLIAKVKTGDMIILDGETGELTLVVDEQELANREISLFQKNGHHQGMGRELFGFMRRNLSSAETGACSLFE</sequence>
<evidence type="ECO:0000256" key="4">
    <source>
        <dbReference type="ARBA" id="ARBA00023004"/>
    </source>
</evidence>
<dbReference type="PROSITE" id="PS00887">
    <property type="entry name" value="ILVD_EDD_2"/>
    <property type="match status" value="1"/>
</dbReference>
<keyword evidence="4 9" id="KW-0408">Iron</keyword>
<dbReference type="HAMAP" id="MF_02094">
    <property type="entry name" value="Edd"/>
    <property type="match status" value="1"/>
</dbReference>
<dbReference type="SUPFAM" id="SSF143975">
    <property type="entry name" value="IlvD/EDD N-terminal domain-like"/>
    <property type="match status" value="1"/>
</dbReference>
<dbReference type="Pfam" id="PF24877">
    <property type="entry name" value="ILV_EDD_C"/>
    <property type="match status" value="1"/>
</dbReference>
<keyword evidence="3 9" id="KW-0479">Metal-binding</keyword>
<dbReference type="InterPro" id="IPR042096">
    <property type="entry name" value="Dihydro-acid_dehy_C"/>
</dbReference>
<keyword evidence="8 9" id="KW-0119">Carbohydrate metabolism</keyword>
<dbReference type="RefSeq" id="WP_101343839.1">
    <property type="nucleotide sequence ID" value="NZ_PJAI02000002.1"/>
</dbReference>
<feature type="domain" description="Dihydroxy-acid/6-phosphogluconate dehydratase N-terminal" evidence="11">
    <location>
        <begin position="68"/>
        <end position="379"/>
    </location>
</feature>
<comment type="pathway">
    <text evidence="9">Carbohydrate metabolism; Entner-Doudoroff pathway.</text>
</comment>
<dbReference type="EC" id="4.2.1.12" evidence="9 10"/>
<evidence type="ECO:0000256" key="5">
    <source>
        <dbReference type="ARBA" id="ARBA00023014"/>
    </source>
</evidence>
<evidence type="ECO:0000256" key="9">
    <source>
        <dbReference type="HAMAP-Rule" id="MF_02094"/>
    </source>
</evidence>
<protein>
    <recommendedName>
        <fullName evidence="9 10">Phosphogluconate dehydratase</fullName>
        <ecNumber evidence="9 10">4.2.1.12</ecNumber>
    </recommendedName>
</protein>
<dbReference type="PANTHER" id="PTHR43661:SF1">
    <property type="entry name" value="PHOSPHOGLUCONATE DEHYDRATASE"/>
    <property type="match status" value="1"/>
</dbReference>
<evidence type="ECO:0000313" key="14">
    <source>
        <dbReference type="Proteomes" id="UP000815846"/>
    </source>
</evidence>